<dbReference type="EMBL" id="CM040980">
    <property type="protein sequence ID" value="MCJ8733118.1"/>
    <property type="molecule type" value="Genomic_DNA"/>
</dbReference>
<protein>
    <submittedName>
        <fullName evidence="1">Uncharacterized protein</fullName>
    </submittedName>
</protein>
<name>A0ACC5YC60_9TELE</name>
<comment type="caution">
    <text evidence="1">The sequence shown here is derived from an EMBL/GenBank/DDBJ whole genome shotgun (WGS) entry which is preliminary data.</text>
</comment>
<reference evidence="1" key="1">
    <citation type="submission" date="2020-02" db="EMBL/GenBank/DDBJ databases">
        <title>Genome sequencing of the panga catfish, Pangasius djambal.</title>
        <authorList>
            <person name="Wen M."/>
            <person name="Zahm M."/>
            <person name="Roques C."/>
            <person name="Cabau C."/>
            <person name="Klopp C."/>
            <person name="Donnadieu C."/>
            <person name="Jouanno E."/>
            <person name="Avarre J.-C."/>
            <person name="Campet M."/>
            <person name="Ha T."/>
            <person name="Dugue R."/>
            <person name="Lampietro C."/>
            <person name="Louis A."/>
            <person name="Herpin A."/>
            <person name="Echchiki A."/>
            <person name="Berthelot C."/>
            <person name="Parey E."/>
            <person name="Roest-Crollius H."/>
            <person name="Braasch I."/>
            <person name="Postlethwait J.H."/>
            <person name="Bobe J."/>
            <person name="Montfort J."/>
            <person name="Bouchez O."/>
            <person name="Begum T."/>
            <person name="Schartl M."/>
            <person name="Gustiano R."/>
            <person name="Guiguen Y."/>
        </authorList>
    </citation>
    <scope>NUCLEOTIDE SEQUENCE</scope>
    <source>
        <strain evidence="1">Pdj_M5554</strain>
    </source>
</reference>
<accession>A0ACC5YC60</accession>
<gene>
    <name evidence="1" type="ORF">PDJAM_G00219460</name>
</gene>
<proteinExistence type="predicted"/>
<dbReference type="Proteomes" id="UP000830395">
    <property type="component" value="Chromosome 6"/>
</dbReference>
<sequence>MRIPLKDARRQTCHEAWVEGMSICSAPCRQSPHKVPDVQPDVQVRPSSKPGLQLALPLVYTAARIHIQQHRRSHPCLLVPAEQA</sequence>
<keyword evidence="2" id="KW-1185">Reference proteome</keyword>
<evidence type="ECO:0000313" key="2">
    <source>
        <dbReference type="Proteomes" id="UP000830395"/>
    </source>
</evidence>
<organism evidence="1 2">
    <name type="scientific">Pangasius djambal</name>
    <dbReference type="NCBI Taxonomy" id="1691987"/>
    <lineage>
        <taxon>Eukaryota</taxon>
        <taxon>Metazoa</taxon>
        <taxon>Chordata</taxon>
        <taxon>Craniata</taxon>
        <taxon>Vertebrata</taxon>
        <taxon>Euteleostomi</taxon>
        <taxon>Actinopterygii</taxon>
        <taxon>Neopterygii</taxon>
        <taxon>Teleostei</taxon>
        <taxon>Ostariophysi</taxon>
        <taxon>Siluriformes</taxon>
        <taxon>Pangasiidae</taxon>
        <taxon>Pangasius</taxon>
    </lineage>
</organism>
<evidence type="ECO:0000313" key="1">
    <source>
        <dbReference type="EMBL" id="MCJ8733118.1"/>
    </source>
</evidence>